<dbReference type="InterPro" id="IPR003313">
    <property type="entry name" value="AraC-bd"/>
</dbReference>
<evidence type="ECO:0000313" key="5">
    <source>
        <dbReference type="EMBL" id="MBB3113010.1"/>
    </source>
</evidence>
<feature type="domain" description="HTH araC/xylS-type" evidence="4">
    <location>
        <begin position="170"/>
        <end position="267"/>
    </location>
</feature>
<dbReference type="GO" id="GO:0003700">
    <property type="term" value="F:DNA-binding transcription factor activity"/>
    <property type="evidence" value="ECO:0007669"/>
    <property type="project" value="InterPro"/>
</dbReference>
<dbReference type="InterPro" id="IPR009057">
    <property type="entry name" value="Homeodomain-like_sf"/>
</dbReference>
<dbReference type="InterPro" id="IPR037923">
    <property type="entry name" value="HTH-like"/>
</dbReference>
<comment type="caution">
    <text evidence="5">The sequence shown here is derived from an EMBL/GenBank/DDBJ whole genome shotgun (WGS) entry which is preliminary data.</text>
</comment>
<dbReference type="GO" id="GO:0043565">
    <property type="term" value="F:sequence-specific DNA binding"/>
    <property type="evidence" value="ECO:0007669"/>
    <property type="project" value="InterPro"/>
</dbReference>
<keyword evidence="2 5" id="KW-0238">DNA-binding</keyword>
<dbReference type="InterPro" id="IPR018060">
    <property type="entry name" value="HTH_AraC"/>
</dbReference>
<dbReference type="SUPFAM" id="SSF51215">
    <property type="entry name" value="Regulatory protein AraC"/>
    <property type="match status" value="1"/>
</dbReference>
<evidence type="ECO:0000256" key="3">
    <source>
        <dbReference type="ARBA" id="ARBA00023163"/>
    </source>
</evidence>
<sequence>MNPTYKTILQNNFHRFQADISMATISEWEQGFVREDLPVYYRFWYIRSGLGWLDLDGRCYSLEPGRLYLLPAGMIQRFGNHQAEPVEIFWCNFRPASGTVPFEEFPLSVVPLRSDDMEQSFIRLVQTFNSEAFTRELRVRAAFLDIVAAYLDLCAFCDSDEDNDLTGKLEPVFDYIENHLAENIVVDDLARLAYLHPNYFIGYFKTMTGCSPIQYVNNRRLEAARRMLQETDIRVTEIAASVGMQNHYLSRLFRQYYGVTPSRYRQIYQTDVISRVNDREGSEV</sequence>
<dbReference type="PROSITE" id="PS01124">
    <property type="entry name" value="HTH_ARAC_FAMILY_2"/>
    <property type="match status" value="1"/>
</dbReference>
<evidence type="ECO:0000256" key="2">
    <source>
        <dbReference type="ARBA" id="ARBA00023125"/>
    </source>
</evidence>
<dbReference type="Pfam" id="PF02311">
    <property type="entry name" value="AraC_binding"/>
    <property type="match status" value="1"/>
</dbReference>
<dbReference type="AlphaFoldDB" id="A0A7W5B236"/>
<evidence type="ECO:0000259" key="4">
    <source>
        <dbReference type="PROSITE" id="PS01124"/>
    </source>
</evidence>
<accession>A0A7W5B236</accession>
<keyword evidence="3" id="KW-0804">Transcription</keyword>
<dbReference type="SMART" id="SM00342">
    <property type="entry name" value="HTH_ARAC"/>
    <property type="match status" value="1"/>
</dbReference>
<dbReference type="PANTHER" id="PTHR43280">
    <property type="entry name" value="ARAC-FAMILY TRANSCRIPTIONAL REGULATOR"/>
    <property type="match status" value="1"/>
</dbReference>
<reference evidence="5 6" key="1">
    <citation type="submission" date="2020-08" db="EMBL/GenBank/DDBJ databases">
        <title>Genomic Encyclopedia of Type Strains, Phase III (KMG-III): the genomes of soil and plant-associated and newly described type strains.</title>
        <authorList>
            <person name="Whitman W."/>
        </authorList>
    </citation>
    <scope>NUCLEOTIDE SEQUENCE [LARGE SCALE GENOMIC DNA]</scope>
    <source>
        <strain evidence="5 6">CECT 5862</strain>
    </source>
</reference>
<dbReference type="Pfam" id="PF12833">
    <property type="entry name" value="HTH_18"/>
    <property type="match status" value="1"/>
</dbReference>
<dbReference type="RefSeq" id="WP_183603102.1">
    <property type="nucleotide sequence ID" value="NZ_JACHXK010000015.1"/>
</dbReference>
<protein>
    <submittedName>
        <fullName evidence="5">AraC-like DNA-binding protein</fullName>
    </submittedName>
</protein>
<dbReference type="Gene3D" id="1.10.10.60">
    <property type="entry name" value="Homeodomain-like"/>
    <property type="match status" value="2"/>
</dbReference>
<proteinExistence type="predicted"/>
<dbReference type="PROSITE" id="PS00041">
    <property type="entry name" value="HTH_ARAC_FAMILY_1"/>
    <property type="match status" value="1"/>
</dbReference>
<dbReference type="PANTHER" id="PTHR43280:SF2">
    <property type="entry name" value="HTH-TYPE TRANSCRIPTIONAL REGULATOR EXSA"/>
    <property type="match status" value="1"/>
</dbReference>
<dbReference type="SUPFAM" id="SSF46689">
    <property type="entry name" value="Homeodomain-like"/>
    <property type="match status" value="2"/>
</dbReference>
<dbReference type="Proteomes" id="UP000570361">
    <property type="component" value="Unassembled WGS sequence"/>
</dbReference>
<evidence type="ECO:0000256" key="1">
    <source>
        <dbReference type="ARBA" id="ARBA00023015"/>
    </source>
</evidence>
<keyword evidence="6" id="KW-1185">Reference proteome</keyword>
<organism evidence="5 6">
    <name type="scientific">Paenibacillus phyllosphaerae</name>
    <dbReference type="NCBI Taxonomy" id="274593"/>
    <lineage>
        <taxon>Bacteria</taxon>
        <taxon>Bacillati</taxon>
        <taxon>Bacillota</taxon>
        <taxon>Bacilli</taxon>
        <taxon>Bacillales</taxon>
        <taxon>Paenibacillaceae</taxon>
        <taxon>Paenibacillus</taxon>
    </lineage>
</organism>
<name>A0A7W5B236_9BACL</name>
<evidence type="ECO:0000313" key="6">
    <source>
        <dbReference type="Proteomes" id="UP000570361"/>
    </source>
</evidence>
<dbReference type="InterPro" id="IPR018062">
    <property type="entry name" value="HTH_AraC-typ_CS"/>
</dbReference>
<dbReference type="Gene3D" id="2.60.120.10">
    <property type="entry name" value="Jelly Rolls"/>
    <property type="match status" value="1"/>
</dbReference>
<gene>
    <name evidence="5" type="ORF">FHS18_005112</name>
</gene>
<keyword evidence="1" id="KW-0805">Transcription regulation</keyword>
<dbReference type="InterPro" id="IPR014710">
    <property type="entry name" value="RmlC-like_jellyroll"/>
</dbReference>
<dbReference type="EMBL" id="JACHXK010000015">
    <property type="protein sequence ID" value="MBB3113010.1"/>
    <property type="molecule type" value="Genomic_DNA"/>
</dbReference>